<keyword evidence="3 8" id="KW-0863">Zinc-finger</keyword>
<feature type="compositionally biased region" description="Polar residues" evidence="9">
    <location>
        <begin position="474"/>
        <end position="519"/>
    </location>
</feature>
<feature type="region of interest" description="Disordered" evidence="9">
    <location>
        <begin position="426"/>
        <end position="562"/>
    </location>
</feature>
<evidence type="ECO:0000259" key="10">
    <source>
        <dbReference type="PROSITE" id="PS50145"/>
    </source>
</evidence>
<sequence length="562" mass="61824">MAEESTQFCTNCKHDIPEANFTTHEIHCRRNIALCDVCQEPVPRAELSEHKEQEHSQEQCKCGLKIEKRLMETHQSSECSLRMVPCQYCDLELAFSQARDHEDYCGTRTEPCPICKCNVMLREKAIHPALCGSLTPPQERRTGSQPPGAWFETQPIHSLLRLQERSNNSGSPGLADRRGPPRPLEGRLHNSTRGPVGAGVRRNPAPRNNEFAHLLDQEAELENNNNSLLWPLDQLPEYDSSGLDYLLALSLQSDGDLEDLGTREGVWTDVWEHRLGGAPARSSVASQFTSTTNSNIYCSTALPSATTAQTQSPAFDIMLPCEFCEELFPEEDLILHQTGCNPASAIASFSKQPPSLQYEDGAGHEILPHTPSPPNLPHSVSPLSDSPPSSPLEGDVVIPCEFCGIALEENVVFHHQDKCDLRPVTAYQADGGSPQTPLHAPSERCGRGSPEKQRRVRHQVDPSEDFLAPGWQSGRASGSLWKTSPFVSISSSGKNTNAEQQGRSRNQWGTALESSSSHTAPLGDSFGALGPVCKERTEGRHTHKNTGTSKAPKKQNVEKEEE</sequence>
<evidence type="ECO:0000256" key="4">
    <source>
        <dbReference type="ARBA" id="ARBA00022833"/>
    </source>
</evidence>
<dbReference type="Proteomes" id="UP001239994">
    <property type="component" value="Unassembled WGS sequence"/>
</dbReference>
<comment type="function">
    <text evidence="6">Negative feedback regulator that controls excessive innate immune responses. Regulates both Toll-like receptor 4 (TLR4) and DDX58/RIG1-like helicases (RLH) pathways. May inhibit the LTR pathway by direct interaction with TRAF6 and attenuation of NF-kappa-B activation. May negatively regulate the RLH pathway downstream from MAVS and upstream of NF-kappa-B and IRF3.</text>
</comment>
<dbReference type="EMBL" id="JAROKS010000019">
    <property type="protein sequence ID" value="KAK1792232.1"/>
    <property type="molecule type" value="Genomic_DNA"/>
</dbReference>
<proteinExistence type="predicted"/>
<evidence type="ECO:0000256" key="1">
    <source>
        <dbReference type="ARBA" id="ARBA00022553"/>
    </source>
</evidence>
<gene>
    <name evidence="11" type="ORF">P4O66_012191</name>
</gene>
<dbReference type="PANTHER" id="PTHR16295:SF19">
    <property type="entry name" value="TRAF-TYPE ZINC FINGER DOMAIN-CONTAINING PROTEIN 1"/>
    <property type="match status" value="1"/>
</dbReference>
<evidence type="ECO:0000313" key="12">
    <source>
        <dbReference type="Proteomes" id="UP001239994"/>
    </source>
</evidence>
<feature type="compositionally biased region" description="Basic and acidic residues" evidence="9">
    <location>
        <begin position="175"/>
        <end position="188"/>
    </location>
</feature>
<feature type="zinc finger region" description="TRAF-type" evidence="8">
    <location>
        <begin position="23"/>
        <end position="89"/>
    </location>
</feature>
<evidence type="ECO:0000256" key="9">
    <source>
        <dbReference type="SAM" id="MobiDB-lite"/>
    </source>
</evidence>
<organism evidence="11 12">
    <name type="scientific">Electrophorus voltai</name>
    <dbReference type="NCBI Taxonomy" id="2609070"/>
    <lineage>
        <taxon>Eukaryota</taxon>
        <taxon>Metazoa</taxon>
        <taxon>Chordata</taxon>
        <taxon>Craniata</taxon>
        <taxon>Vertebrata</taxon>
        <taxon>Euteleostomi</taxon>
        <taxon>Actinopterygii</taxon>
        <taxon>Neopterygii</taxon>
        <taxon>Teleostei</taxon>
        <taxon>Ostariophysi</taxon>
        <taxon>Gymnotiformes</taxon>
        <taxon>Gymnotoidei</taxon>
        <taxon>Gymnotidae</taxon>
        <taxon>Electrophorus</taxon>
    </lineage>
</organism>
<dbReference type="GO" id="GO:0045824">
    <property type="term" value="P:negative regulation of innate immune response"/>
    <property type="evidence" value="ECO:0007669"/>
    <property type="project" value="TreeGrafter"/>
</dbReference>
<dbReference type="InterPro" id="IPR049439">
    <property type="entry name" value="TRAFD1-XIAF1_Znf"/>
</dbReference>
<evidence type="ECO:0000256" key="6">
    <source>
        <dbReference type="ARBA" id="ARBA00037636"/>
    </source>
</evidence>
<feature type="compositionally biased region" description="Basic and acidic residues" evidence="9">
    <location>
        <begin position="441"/>
        <end position="461"/>
    </location>
</feature>
<keyword evidence="1" id="KW-0597">Phosphoprotein</keyword>
<comment type="caution">
    <text evidence="11">The sequence shown here is derived from an EMBL/GenBank/DDBJ whole genome shotgun (WGS) entry which is preliminary data.</text>
</comment>
<protein>
    <recommendedName>
        <fullName evidence="7">TRAF-type zinc finger domain-containing protein 1</fullName>
    </recommendedName>
</protein>
<dbReference type="GO" id="GO:0008270">
    <property type="term" value="F:zinc ion binding"/>
    <property type="evidence" value="ECO:0007669"/>
    <property type="project" value="UniProtKB-KW"/>
</dbReference>
<feature type="region of interest" description="Disordered" evidence="9">
    <location>
        <begin position="131"/>
        <end position="150"/>
    </location>
</feature>
<feature type="region of interest" description="Disordered" evidence="9">
    <location>
        <begin position="165"/>
        <end position="205"/>
    </location>
</feature>
<accession>A0AAD8Z4A7</accession>
<dbReference type="InterPro" id="IPR051986">
    <property type="entry name" value="Innate_Immune_Apopt_Reg"/>
</dbReference>
<reference evidence="11" key="1">
    <citation type="submission" date="2023-03" db="EMBL/GenBank/DDBJ databases">
        <title>Electrophorus voltai genome.</title>
        <authorList>
            <person name="Bian C."/>
        </authorList>
    </citation>
    <scope>NUCLEOTIDE SEQUENCE</scope>
    <source>
        <strain evidence="11">CB-2022</strain>
        <tissue evidence="11">Muscle</tissue>
    </source>
</reference>
<keyword evidence="4 8" id="KW-0862">Zinc</keyword>
<dbReference type="Gene3D" id="3.30.40.10">
    <property type="entry name" value="Zinc/RING finger domain, C3HC4 (zinc finger)"/>
    <property type="match status" value="2"/>
</dbReference>
<dbReference type="GO" id="GO:0005739">
    <property type="term" value="C:mitochondrion"/>
    <property type="evidence" value="ECO:0007669"/>
    <property type="project" value="TreeGrafter"/>
</dbReference>
<dbReference type="PANTHER" id="PTHR16295">
    <property type="entry name" value="TRAF-TYPE ZINC FINGER PROTEIN-RELATED"/>
    <property type="match status" value="1"/>
</dbReference>
<dbReference type="Pfam" id="PF21366">
    <property type="entry name" value="TRAFD1-XIAF1_ZnF"/>
    <property type="match status" value="1"/>
</dbReference>
<evidence type="ECO:0000256" key="3">
    <source>
        <dbReference type="ARBA" id="ARBA00022771"/>
    </source>
</evidence>
<evidence type="ECO:0000256" key="7">
    <source>
        <dbReference type="ARBA" id="ARBA00040410"/>
    </source>
</evidence>
<keyword evidence="12" id="KW-1185">Reference proteome</keyword>
<dbReference type="InterPro" id="IPR013083">
    <property type="entry name" value="Znf_RING/FYVE/PHD"/>
</dbReference>
<evidence type="ECO:0000256" key="8">
    <source>
        <dbReference type="PROSITE-ProRule" id="PRU00207"/>
    </source>
</evidence>
<feature type="region of interest" description="Disordered" evidence="9">
    <location>
        <begin position="353"/>
        <end position="391"/>
    </location>
</feature>
<evidence type="ECO:0000256" key="5">
    <source>
        <dbReference type="ARBA" id="ARBA00022990"/>
    </source>
</evidence>
<name>A0AAD8Z4A7_9TELE</name>
<feature type="domain" description="TRAF-type" evidence="10">
    <location>
        <begin position="23"/>
        <end position="89"/>
    </location>
</feature>
<dbReference type="InterPro" id="IPR001293">
    <property type="entry name" value="Znf_TRAF"/>
</dbReference>
<dbReference type="PROSITE" id="PS50145">
    <property type="entry name" value="ZF_TRAF"/>
    <property type="match status" value="1"/>
</dbReference>
<evidence type="ECO:0000313" key="11">
    <source>
        <dbReference type="EMBL" id="KAK1792232.1"/>
    </source>
</evidence>
<keyword evidence="5" id="KW-0007">Acetylation</keyword>
<evidence type="ECO:0000256" key="2">
    <source>
        <dbReference type="ARBA" id="ARBA00022723"/>
    </source>
</evidence>
<keyword evidence="2 8" id="KW-0479">Metal-binding</keyword>
<feature type="compositionally biased region" description="Low complexity" evidence="9">
    <location>
        <begin position="377"/>
        <end position="387"/>
    </location>
</feature>
<dbReference type="AlphaFoldDB" id="A0AAD8Z4A7"/>